<keyword evidence="4 10" id="KW-0540">Nuclease</keyword>
<feature type="region of interest" description="Disordered" evidence="11">
    <location>
        <begin position="262"/>
        <end position="294"/>
    </location>
</feature>
<evidence type="ECO:0000256" key="7">
    <source>
        <dbReference type="ARBA" id="ARBA00022801"/>
    </source>
</evidence>
<evidence type="ECO:0000313" key="14">
    <source>
        <dbReference type="Proteomes" id="UP000037751"/>
    </source>
</evidence>
<protein>
    <recommendedName>
        <fullName evidence="12">VLRF1 domain-containing protein</fullName>
    </recommendedName>
</protein>
<proteinExistence type="inferred from homology"/>
<dbReference type="RefSeq" id="XP_017994204.1">
    <property type="nucleotide sequence ID" value="XM_018138121.1"/>
</dbReference>
<evidence type="ECO:0000256" key="9">
    <source>
        <dbReference type="ARBA" id="ARBA00023054"/>
    </source>
</evidence>
<keyword evidence="6 10" id="KW-0255">Endonuclease</keyword>
<evidence type="ECO:0000256" key="2">
    <source>
        <dbReference type="ARBA" id="ARBA00009262"/>
    </source>
</evidence>
<keyword evidence="9" id="KW-0175">Coiled coil</keyword>
<evidence type="ECO:0000313" key="13">
    <source>
        <dbReference type="EMBL" id="KOS16572.1"/>
    </source>
</evidence>
<dbReference type="InterPro" id="IPR041175">
    <property type="entry name" value="VLRF1/Vms1"/>
</dbReference>
<organism evidence="13 14">
    <name type="scientific">Malassezia pachydermatis</name>
    <dbReference type="NCBI Taxonomy" id="77020"/>
    <lineage>
        <taxon>Eukaryota</taxon>
        <taxon>Fungi</taxon>
        <taxon>Dikarya</taxon>
        <taxon>Basidiomycota</taxon>
        <taxon>Ustilaginomycotina</taxon>
        <taxon>Malasseziomycetes</taxon>
        <taxon>Malasseziales</taxon>
        <taxon>Malasseziaceae</taxon>
        <taxon>Malassezia</taxon>
    </lineage>
</organism>
<feature type="compositionally biased region" description="Low complexity" evidence="11">
    <location>
        <begin position="41"/>
        <end position="56"/>
    </location>
</feature>
<feature type="region of interest" description="Disordered" evidence="11">
    <location>
        <begin position="25"/>
        <end position="58"/>
    </location>
</feature>
<dbReference type="GO" id="GO:0004519">
    <property type="term" value="F:endonuclease activity"/>
    <property type="evidence" value="ECO:0007669"/>
    <property type="project" value="UniProtKB-KW"/>
</dbReference>
<dbReference type="GO" id="GO:0005737">
    <property type="term" value="C:cytoplasm"/>
    <property type="evidence" value="ECO:0007669"/>
    <property type="project" value="UniProtKB-SubCell"/>
</dbReference>
<dbReference type="PANTHER" id="PTHR16036">
    <property type="entry name" value="ANKYRIN REPEAT AND ZINC FINGER DOMAIN-CONTAINING PROTEIN 1"/>
    <property type="match status" value="1"/>
</dbReference>
<sequence length="773" mass="84031">MAQGRPSLPGPPMYVFDLPPGLASSLVLRTAEGEQEDRPTSTDPAAPADTAPAKPTQGAPPCTLCPGCEPFASVRAQRSHFQSLWHRYNLVLKQYGARDTASTPALVTRDMLDEQLASLHTGSDDESDDGATQDDLSALVGRLTLTTPADEGEAHAARSVAALPDALRSPLLWYETRPGSPMHVEQTQLGLYRDVLLASSGETQPSSFLASLTTPRITIRPGTQGWSGKHLQGTHQVGRAMQMHVLDGQGLVPWLHPSDLAGVSSSDVSDTSSGDDDDEATLSENSAASDAESLPASIPLPPLRLWTFVMMGGGHFAIATMALNLHVPPLSARAEARGAKAPRSIVVLAHKTFHRYTTRRKQGGSQSAQDAAGKHAKSAGANLRRYGEQQLRTDIHTLLQRRGWRTLIERSEHVWVRTSMRAANGVLWHWTGHETSPLDAKQAQGTLSHIPIATQRPTLSEIVRCFLELTRVKVAHLTPEELAAQDDAAHQASVTAALRANAAKHTPTPPPPRPKKMQKDVQEQRERERWIRMISMVRKGKIGPLEHFLERHASLLSSVNSKPAAYADATGIDTPLPAWWRQAEAKSTGQVPTTLLQAAAAADQADMVQYLLTERHADPTLPVLKDEGSTAHRTAYDLCNAKATRAVFRRVMAEQPTWWKWDEMGPGGARVPSALTADMEEAQASKARSRRAAMREKLRERDAKLEEKAQAEAAAAAAAATSASTPASTTHGPRRLGDQGMATMSEAGLSDEMRRRIEREKRARAAEARMLRK</sequence>
<feature type="domain" description="VLRF1" evidence="12">
    <location>
        <begin position="302"/>
        <end position="472"/>
    </location>
</feature>
<keyword evidence="7 10" id="KW-0378">Hydrolase</keyword>
<dbReference type="STRING" id="77020.A0A0N0RSV2"/>
<dbReference type="Pfam" id="PF18826">
    <property type="entry name" value="bVLRF1"/>
    <property type="match status" value="1"/>
</dbReference>
<comment type="domain">
    <text evidence="10">The VLRF1 domain mediates binding to the 60S ribosomal subunit.</text>
</comment>
<evidence type="ECO:0000256" key="1">
    <source>
        <dbReference type="ARBA" id="ARBA00004496"/>
    </source>
</evidence>
<gene>
    <name evidence="13" type="ORF">Malapachy_3659</name>
</gene>
<dbReference type="GO" id="GO:0016787">
    <property type="term" value="F:hydrolase activity"/>
    <property type="evidence" value="ECO:0007669"/>
    <property type="project" value="UniProtKB-KW"/>
</dbReference>
<comment type="similarity">
    <text evidence="2 10">Belongs to the ANKZF1/VMS1 family.</text>
</comment>
<evidence type="ECO:0000259" key="12">
    <source>
        <dbReference type="PROSITE" id="PS52044"/>
    </source>
</evidence>
<dbReference type="PANTHER" id="PTHR16036:SF2">
    <property type="entry name" value="TRNA ENDONUCLEASE ANKZF1"/>
    <property type="match status" value="1"/>
</dbReference>
<feature type="active site" evidence="10">
    <location>
        <position position="366"/>
    </location>
</feature>
<reference evidence="13 14" key="1">
    <citation type="submission" date="2015-07" db="EMBL/GenBank/DDBJ databases">
        <title>Draft Genome Sequence of Malassezia furfur CBS1878 and Malassezia pachydermatis CBS1879.</title>
        <authorList>
            <person name="Triana S."/>
            <person name="Ohm R."/>
            <person name="Gonzalez A."/>
            <person name="DeCock H."/>
            <person name="Restrepo S."/>
            <person name="Celis A."/>
        </authorList>
    </citation>
    <scope>NUCLEOTIDE SEQUENCE [LARGE SCALE GENOMIC DNA]</scope>
    <source>
        <strain evidence="13 14">CBS 1879</strain>
    </source>
</reference>
<accession>A0A0N0RSV2</accession>
<comment type="caution">
    <text evidence="13">The sequence shown here is derived from an EMBL/GenBank/DDBJ whole genome shotgun (WGS) entry which is preliminary data.</text>
</comment>
<feature type="region of interest" description="Disordered" evidence="11">
    <location>
        <begin position="683"/>
        <end position="773"/>
    </location>
</feature>
<feature type="compositionally biased region" description="Low complexity" evidence="11">
    <location>
        <begin position="711"/>
        <end position="730"/>
    </location>
</feature>
<feature type="region of interest" description="Disordered" evidence="11">
    <location>
        <begin position="501"/>
        <end position="525"/>
    </location>
</feature>
<evidence type="ECO:0000256" key="11">
    <source>
        <dbReference type="SAM" id="MobiDB-lite"/>
    </source>
</evidence>
<keyword evidence="8" id="KW-0040">ANK repeat</keyword>
<comment type="subcellular location">
    <subcellularLocation>
        <location evidence="1">Cytoplasm</location>
    </subcellularLocation>
</comment>
<evidence type="ECO:0000256" key="6">
    <source>
        <dbReference type="ARBA" id="ARBA00022759"/>
    </source>
</evidence>
<evidence type="ECO:0000256" key="5">
    <source>
        <dbReference type="ARBA" id="ARBA00022737"/>
    </source>
</evidence>
<feature type="compositionally biased region" description="Low complexity" evidence="11">
    <location>
        <begin position="262"/>
        <end position="272"/>
    </location>
</feature>
<evidence type="ECO:0000256" key="8">
    <source>
        <dbReference type="ARBA" id="ARBA00023043"/>
    </source>
</evidence>
<keyword evidence="14" id="KW-1185">Reference proteome</keyword>
<evidence type="ECO:0000256" key="3">
    <source>
        <dbReference type="ARBA" id="ARBA00022490"/>
    </source>
</evidence>
<feature type="region of interest" description="Disordered" evidence="11">
    <location>
        <begin position="356"/>
        <end position="380"/>
    </location>
</feature>
<dbReference type="AlphaFoldDB" id="A0A0N0RSV2"/>
<feature type="compositionally biased region" description="Basic and acidic residues" evidence="11">
    <location>
        <begin position="751"/>
        <end position="773"/>
    </location>
</feature>
<name>A0A0N0RSV2_9BASI</name>
<evidence type="ECO:0000256" key="4">
    <source>
        <dbReference type="ARBA" id="ARBA00022722"/>
    </source>
</evidence>
<dbReference type="GO" id="GO:0036503">
    <property type="term" value="P:ERAD pathway"/>
    <property type="evidence" value="ECO:0007669"/>
    <property type="project" value="TreeGrafter"/>
</dbReference>
<feature type="compositionally biased region" description="Basic and acidic residues" evidence="11">
    <location>
        <begin position="693"/>
        <end position="710"/>
    </location>
</feature>
<dbReference type="OrthoDB" id="57957at2759"/>
<dbReference type="VEuPathDB" id="FungiDB:Malapachy_3659"/>
<dbReference type="EMBL" id="LGAV01000001">
    <property type="protein sequence ID" value="KOS16572.1"/>
    <property type="molecule type" value="Genomic_DNA"/>
</dbReference>
<dbReference type="Proteomes" id="UP000037751">
    <property type="component" value="Unassembled WGS sequence"/>
</dbReference>
<keyword evidence="5" id="KW-0677">Repeat</keyword>
<dbReference type="PROSITE" id="PS52044">
    <property type="entry name" value="VLRF1"/>
    <property type="match status" value="1"/>
</dbReference>
<keyword evidence="3 10" id="KW-0963">Cytoplasm</keyword>
<dbReference type="InterPro" id="IPR047139">
    <property type="entry name" value="ANKZ1/VMS1"/>
</dbReference>
<evidence type="ECO:0000256" key="10">
    <source>
        <dbReference type="PROSITE-ProRule" id="PRU01389"/>
    </source>
</evidence>
<dbReference type="GeneID" id="28729997"/>